<name>X1B1S8_9ZZZZ</name>
<comment type="caution">
    <text evidence="2">The sequence shown here is derived from an EMBL/GenBank/DDBJ whole genome shotgun (WGS) entry which is preliminary data.</text>
</comment>
<feature type="region of interest" description="Disordered" evidence="1">
    <location>
        <begin position="1"/>
        <end position="23"/>
    </location>
</feature>
<accession>X1B1S8</accession>
<dbReference type="AlphaFoldDB" id="X1B1S8"/>
<feature type="compositionally biased region" description="Basic and acidic residues" evidence="1">
    <location>
        <begin position="8"/>
        <end position="23"/>
    </location>
</feature>
<sequence length="37" mass="4398">AKFSISQDIKEERRDEGKSCCRKETSHKHLLHVEEQD</sequence>
<evidence type="ECO:0000256" key="1">
    <source>
        <dbReference type="SAM" id="MobiDB-lite"/>
    </source>
</evidence>
<proteinExistence type="predicted"/>
<dbReference type="EMBL" id="BART01014892">
    <property type="protein sequence ID" value="GAG78223.1"/>
    <property type="molecule type" value="Genomic_DNA"/>
</dbReference>
<reference evidence="2" key="1">
    <citation type="journal article" date="2014" name="Front. Microbiol.">
        <title>High frequency of phylogenetically diverse reductive dehalogenase-homologous genes in deep subseafloor sedimentary metagenomes.</title>
        <authorList>
            <person name="Kawai M."/>
            <person name="Futagami T."/>
            <person name="Toyoda A."/>
            <person name="Takaki Y."/>
            <person name="Nishi S."/>
            <person name="Hori S."/>
            <person name="Arai W."/>
            <person name="Tsubouchi T."/>
            <person name="Morono Y."/>
            <person name="Uchiyama I."/>
            <person name="Ito T."/>
            <person name="Fujiyama A."/>
            <person name="Inagaki F."/>
            <person name="Takami H."/>
        </authorList>
    </citation>
    <scope>NUCLEOTIDE SEQUENCE</scope>
    <source>
        <strain evidence="2">Expedition CK06-06</strain>
    </source>
</reference>
<evidence type="ECO:0000313" key="2">
    <source>
        <dbReference type="EMBL" id="GAG78223.1"/>
    </source>
</evidence>
<organism evidence="2">
    <name type="scientific">marine sediment metagenome</name>
    <dbReference type="NCBI Taxonomy" id="412755"/>
    <lineage>
        <taxon>unclassified sequences</taxon>
        <taxon>metagenomes</taxon>
        <taxon>ecological metagenomes</taxon>
    </lineage>
</organism>
<feature type="non-terminal residue" evidence="2">
    <location>
        <position position="1"/>
    </location>
</feature>
<gene>
    <name evidence="2" type="ORF">S01H4_29292</name>
</gene>
<protein>
    <submittedName>
        <fullName evidence="2">Uncharacterized protein</fullName>
    </submittedName>
</protein>